<dbReference type="OrthoDB" id="10665083at2759"/>
<proteinExistence type="predicted"/>
<feature type="compositionally biased region" description="Basic and acidic residues" evidence="1">
    <location>
        <begin position="1"/>
        <end position="16"/>
    </location>
</feature>
<evidence type="ECO:0000313" key="2">
    <source>
        <dbReference type="EMBL" id="KNE73289.1"/>
    </source>
</evidence>
<evidence type="ECO:0000256" key="1">
    <source>
        <dbReference type="SAM" id="MobiDB-lite"/>
    </source>
</evidence>
<dbReference type="EMBL" id="GG745393">
    <property type="protein sequence ID" value="KNE73289.1"/>
    <property type="molecule type" value="Genomic_DNA"/>
</dbReference>
<evidence type="ECO:0000313" key="3">
    <source>
        <dbReference type="Proteomes" id="UP000054350"/>
    </source>
</evidence>
<reference evidence="3" key="2">
    <citation type="submission" date="2009-11" db="EMBL/GenBank/DDBJ databases">
        <title>The Genome Sequence of Allomyces macrogynus strain ATCC 38327.</title>
        <authorList>
            <consortium name="The Broad Institute Genome Sequencing Platform"/>
            <person name="Russ C."/>
            <person name="Cuomo C."/>
            <person name="Shea T."/>
            <person name="Young S.K."/>
            <person name="Zeng Q."/>
            <person name="Koehrsen M."/>
            <person name="Haas B."/>
            <person name="Borodovsky M."/>
            <person name="Guigo R."/>
            <person name="Alvarado L."/>
            <person name="Berlin A."/>
            <person name="Borenstein D."/>
            <person name="Chen Z."/>
            <person name="Engels R."/>
            <person name="Freedman E."/>
            <person name="Gellesch M."/>
            <person name="Goldberg J."/>
            <person name="Griggs A."/>
            <person name="Gujja S."/>
            <person name="Heiman D."/>
            <person name="Hepburn T."/>
            <person name="Howarth C."/>
            <person name="Jen D."/>
            <person name="Larson L."/>
            <person name="Lewis B."/>
            <person name="Mehta T."/>
            <person name="Park D."/>
            <person name="Pearson M."/>
            <person name="Roberts A."/>
            <person name="Saif S."/>
            <person name="Shenoy N."/>
            <person name="Sisk P."/>
            <person name="Stolte C."/>
            <person name="Sykes S."/>
            <person name="Walk T."/>
            <person name="White J."/>
            <person name="Yandava C."/>
            <person name="Burger G."/>
            <person name="Gray M.W."/>
            <person name="Holland P.W.H."/>
            <person name="King N."/>
            <person name="Lang F.B.F."/>
            <person name="Roger A.J."/>
            <person name="Ruiz-Trillo I."/>
            <person name="Lander E."/>
            <person name="Nusbaum C."/>
        </authorList>
    </citation>
    <scope>NUCLEOTIDE SEQUENCE [LARGE SCALE GENOMIC DNA]</scope>
    <source>
        <strain evidence="3">ATCC 38327</strain>
    </source>
</reference>
<dbReference type="AlphaFoldDB" id="A0A0L0TFB1"/>
<name>A0A0L0TFB1_ALLM3</name>
<organism evidence="2 3">
    <name type="scientific">Allomyces macrogynus (strain ATCC 38327)</name>
    <name type="common">Allomyces javanicus var. macrogynus</name>
    <dbReference type="NCBI Taxonomy" id="578462"/>
    <lineage>
        <taxon>Eukaryota</taxon>
        <taxon>Fungi</taxon>
        <taxon>Fungi incertae sedis</taxon>
        <taxon>Blastocladiomycota</taxon>
        <taxon>Blastocladiomycetes</taxon>
        <taxon>Blastocladiales</taxon>
        <taxon>Blastocladiaceae</taxon>
        <taxon>Allomyces</taxon>
    </lineage>
</organism>
<reference evidence="2 3" key="1">
    <citation type="submission" date="2009-11" db="EMBL/GenBank/DDBJ databases">
        <title>Annotation of Allomyces macrogynus ATCC 38327.</title>
        <authorList>
            <consortium name="The Broad Institute Genome Sequencing Platform"/>
            <person name="Russ C."/>
            <person name="Cuomo C."/>
            <person name="Burger G."/>
            <person name="Gray M.W."/>
            <person name="Holland P.W.H."/>
            <person name="King N."/>
            <person name="Lang F.B.F."/>
            <person name="Roger A.J."/>
            <person name="Ruiz-Trillo I."/>
            <person name="Young S.K."/>
            <person name="Zeng Q."/>
            <person name="Gargeya S."/>
            <person name="Fitzgerald M."/>
            <person name="Haas B."/>
            <person name="Abouelleil A."/>
            <person name="Alvarado L."/>
            <person name="Arachchi H.M."/>
            <person name="Berlin A."/>
            <person name="Chapman S.B."/>
            <person name="Gearin G."/>
            <person name="Goldberg J."/>
            <person name="Griggs A."/>
            <person name="Gujja S."/>
            <person name="Hansen M."/>
            <person name="Heiman D."/>
            <person name="Howarth C."/>
            <person name="Larimer J."/>
            <person name="Lui A."/>
            <person name="MacDonald P.J.P."/>
            <person name="McCowen C."/>
            <person name="Montmayeur A."/>
            <person name="Murphy C."/>
            <person name="Neiman D."/>
            <person name="Pearson M."/>
            <person name="Priest M."/>
            <person name="Roberts A."/>
            <person name="Saif S."/>
            <person name="Shea T."/>
            <person name="Sisk P."/>
            <person name="Stolte C."/>
            <person name="Sykes S."/>
            <person name="Wortman J."/>
            <person name="Nusbaum C."/>
            <person name="Birren B."/>
        </authorList>
    </citation>
    <scope>NUCLEOTIDE SEQUENCE [LARGE SCALE GENOMIC DNA]</scope>
    <source>
        <strain evidence="2 3">ATCC 38327</strain>
    </source>
</reference>
<feature type="region of interest" description="Disordered" evidence="1">
    <location>
        <begin position="1"/>
        <end position="148"/>
    </location>
</feature>
<protein>
    <submittedName>
        <fullName evidence="2">Uncharacterized protein</fullName>
    </submittedName>
</protein>
<dbReference type="Proteomes" id="UP000054350">
    <property type="component" value="Unassembled WGS sequence"/>
</dbReference>
<keyword evidence="3" id="KW-1185">Reference proteome</keyword>
<dbReference type="VEuPathDB" id="FungiDB:AMAG_20741"/>
<gene>
    <name evidence="2" type="ORF">AMAG_20741</name>
</gene>
<feature type="compositionally biased region" description="Low complexity" evidence="1">
    <location>
        <begin position="104"/>
        <end position="124"/>
    </location>
</feature>
<feature type="compositionally biased region" description="Low complexity" evidence="1">
    <location>
        <begin position="22"/>
        <end position="37"/>
    </location>
</feature>
<sequence>MTPDEIRAMRERKELYVEPDSDASAAGAADSGVDAASPPMLNVSRKRKRIKRTDTLGSTEIEALERGEQLPAAEQPEDEQSAAKRRKHNAGPAEPPSPVRPHMSRSALAASARTAPATPAAPLRFGVPSMEVDEPTPAKTAPLIAALP</sequence>
<accession>A0A0L0TFB1</accession>